<protein>
    <submittedName>
        <fullName evidence="1">Uncharacterized protein</fullName>
    </submittedName>
</protein>
<name>A0AAV9JAS4_9PEZI</name>
<sequence>MDSHQQVVTTGPALLTLSAELRNYIYRLALVSDEPVALMDSTWQSTTNVLRTNQQLRNEASNIFFAENIFVLVVRVCTTNKMIKSFRSLEPRYAGLIPALSVTFESCKHVGFDLYAMDVRAYNTDSLTIPMMGLTHEDARLGGTIARKLVQADIEAGRITALDFEGGNGSCMVLILGRNVVKALREELEMAAAGGK</sequence>
<dbReference type="AlphaFoldDB" id="A0AAV9JAS4"/>
<evidence type="ECO:0000313" key="1">
    <source>
        <dbReference type="EMBL" id="KAK4542250.1"/>
    </source>
</evidence>
<evidence type="ECO:0000313" key="2">
    <source>
        <dbReference type="Proteomes" id="UP001324427"/>
    </source>
</evidence>
<organism evidence="1 2">
    <name type="scientific">Oleoguttula mirabilis</name>
    <dbReference type="NCBI Taxonomy" id="1507867"/>
    <lineage>
        <taxon>Eukaryota</taxon>
        <taxon>Fungi</taxon>
        <taxon>Dikarya</taxon>
        <taxon>Ascomycota</taxon>
        <taxon>Pezizomycotina</taxon>
        <taxon>Dothideomycetes</taxon>
        <taxon>Dothideomycetidae</taxon>
        <taxon>Mycosphaerellales</taxon>
        <taxon>Teratosphaeriaceae</taxon>
        <taxon>Oleoguttula</taxon>
    </lineage>
</organism>
<proteinExistence type="predicted"/>
<keyword evidence="2" id="KW-1185">Reference proteome</keyword>
<dbReference type="PANTHER" id="PTHR42085:SF2">
    <property type="entry name" value="F-BOX DOMAIN-CONTAINING PROTEIN"/>
    <property type="match status" value="1"/>
</dbReference>
<dbReference type="PANTHER" id="PTHR42085">
    <property type="entry name" value="F-BOX DOMAIN-CONTAINING PROTEIN"/>
    <property type="match status" value="1"/>
</dbReference>
<dbReference type="EMBL" id="JAVFHQ010000043">
    <property type="protein sequence ID" value="KAK4542250.1"/>
    <property type="molecule type" value="Genomic_DNA"/>
</dbReference>
<dbReference type="InterPro" id="IPR038883">
    <property type="entry name" value="AN11006-like"/>
</dbReference>
<accession>A0AAV9JAS4</accession>
<comment type="caution">
    <text evidence="1">The sequence shown here is derived from an EMBL/GenBank/DDBJ whole genome shotgun (WGS) entry which is preliminary data.</text>
</comment>
<reference evidence="1 2" key="1">
    <citation type="submission" date="2021-11" db="EMBL/GenBank/DDBJ databases">
        <title>Black yeast isolated from Biological Soil Crust.</title>
        <authorList>
            <person name="Kurbessoian T."/>
        </authorList>
    </citation>
    <scope>NUCLEOTIDE SEQUENCE [LARGE SCALE GENOMIC DNA]</scope>
    <source>
        <strain evidence="1 2">CCFEE 5522</strain>
    </source>
</reference>
<gene>
    <name evidence="1" type="ORF">LTR36_006903</name>
</gene>
<dbReference type="Proteomes" id="UP001324427">
    <property type="component" value="Unassembled WGS sequence"/>
</dbReference>